<dbReference type="Proteomes" id="UP000238205">
    <property type="component" value="Unassembled WGS sequence"/>
</dbReference>
<keyword evidence="2" id="KW-1003">Cell membrane</keyword>
<gene>
    <name evidence="7" type="ORF">CLV38_12235</name>
</gene>
<dbReference type="OrthoDB" id="3176438at2"/>
<keyword evidence="4 6" id="KW-1133">Transmembrane helix</keyword>
<sequence length="135" mass="15052">MNIIKQLSWIFLFSFLGEVISYFSPVAVPGSVIGMVLLFLALQFNWVKMEQVEEVGEWLTSNMAILFIPAGVGLMTNFGIISSVWWQLLLVIFISTTLMIGLVGLIVQFIIQRSKVGRKAPGLSTIELKGERISD</sequence>
<evidence type="ECO:0000256" key="3">
    <source>
        <dbReference type="ARBA" id="ARBA00022692"/>
    </source>
</evidence>
<dbReference type="InterPro" id="IPR005538">
    <property type="entry name" value="LrgA/CidA"/>
</dbReference>
<evidence type="ECO:0000256" key="4">
    <source>
        <dbReference type="ARBA" id="ARBA00022989"/>
    </source>
</evidence>
<evidence type="ECO:0000313" key="8">
    <source>
        <dbReference type="Proteomes" id="UP000238205"/>
    </source>
</evidence>
<feature type="transmembrane region" description="Helical" evidence="6">
    <location>
        <begin position="30"/>
        <end position="47"/>
    </location>
</feature>
<dbReference type="PANTHER" id="PTHR33931:SF2">
    <property type="entry name" value="HOLIN-LIKE PROTEIN CIDA"/>
    <property type="match status" value="1"/>
</dbReference>
<evidence type="ECO:0000256" key="2">
    <source>
        <dbReference type="ARBA" id="ARBA00022475"/>
    </source>
</evidence>
<feature type="transmembrane region" description="Helical" evidence="6">
    <location>
        <begin position="86"/>
        <end position="111"/>
    </location>
</feature>
<keyword evidence="8" id="KW-1185">Reference proteome</keyword>
<name>A0A2T0W3P5_9LACT</name>
<proteinExistence type="predicted"/>
<reference evidence="7 8" key="1">
    <citation type="submission" date="2018-03" db="EMBL/GenBank/DDBJ databases">
        <title>Genomic Encyclopedia of Archaeal and Bacterial Type Strains, Phase II (KMG-II): from individual species to whole genera.</title>
        <authorList>
            <person name="Goeker M."/>
        </authorList>
    </citation>
    <scope>NUCLEOTIDE SEQUENCE [LARGE SCALE GENOMIC DNA]</scope>
    <source>
        <strain evidence="7 8">DSM 13175</strain>
    </source>
</reference>
<keyword evidence="3 6" id="KW-0812">Transmembrane</keyword>
<dbReference type="RefSeq" id="WP_106195070.1">
    <property type="nucleotide sequence ID" value="NZ_PVTO01000022.1"/>
</dbReference>
<feature type="transmembrane region" description="Helical" evidence="6">
    <location>
        <begin position="59"/>
        <end position="80"/>
    </location>
</feature>
<dbReference type="PANTHER" id="PTHR33931">
    <property type="entry name" value="HOLIN-LIKE PROTEIN CIDA-RELATED"/>
    <property type="match status" value="1"/>
</dbReference>
<dbReference type="GO" id="GO:0005886">
    <property type="term" value="C:plasma membrane"/>
    <property type="evidence" value="ECO:0007669"/>
    <property type="project" value="UniProtKB-SubCell"/>
</dbReference>
<comment type="caution">
    <text evidence="7">The sequence shown here is derived from an EMBL/GenBank/DDBJ whole genome shotgun (WGS) entry which is preliminary data.</text>
</comment>
<evidence type="ECO:0000256" key="1">
    <source>
        <dbReference type="ARBA" id="ARBA00004651"/>
    </source>
</evidence>
<accession>A0A2T0W3P5</accession>
<protein>
    <submittedName>
        <fullName evidence="7">Holin-like protein</fullName>
    </submittedName>
</protein>
<dbReference type="Pfam" id="PF03788">
    <property type="entry name" value="LrgA"/>
    <property type="match status" value="1"/>
</dbReference>
<dbReference type="AlphaFoldDB" id="A0A2T0W3P5"/>
<dbReference type="EMBL" id="PVTO01000022">
    <property type="protein sequence ID" value="PRY80099.1"/>
    <property type="molecule type" value="Genomic_DNA"/>
</dbReference>
<evidence type="ECO:0000256" key="6">
    <source>
        <dbReference type="SAM" id="Phobius"/>
    </source>
</evidence>
<evidence type="ECO:0000313" key="7">
    <source>
        <dbReference type="EMBL" id="PRY80099.1"/>
    </source>
</evidence>
<evidence type="ECO:0000256" key="5">
    <source>
        <dbReference type="ARBA" id="ARBA00023136"/>
    </source>
</evidence>
<organism evidence="7 8">
    <name type="scientific">Alkalibacterium olivapovliticus</name>
    <dbReference type="NCBI Taxonomy" id="99907"/>
    <lineage>
        <taxon>Bacteria</taxon>
        <taxon>Bacillati</taxon>
        <taxon>Bacillota</taxon>
        <taxon>Bacilli</taxon>
        <taxon>Lactobacillales</taxon>
        <taxon>Carnobacteriaceae</taxon>
        <taxon>Alkalibacterium</taxon>
    </lineage>
</organism>
<comment type="subcellular location">
    <subcellularLocation>
        <location evidence="1">Cell membrane</location>
        <topology evidence="1">Multi-pass membrane protein</topology>
    </subcellularLocation>
</comment>
<keyword evidence="5 6" id="KW-0472">Membrane</keyword>